<evidence type="ECO:0000256" key="6">
    <source>
        <dbReference type="ARBA" id="ARBA00022642"/>
    </source>
</evidence>
<organism evidence="14 15">
    <name type="scientific">Paramixta manurensis</name>
    <dbReference type="NCBI Taxonomy" id="2740817"/>
    <lineage>
        <taxon>Bacteria</taxon>
        <taxon>Pseudomonadati</taxon>
        <taxon>Pseudomonadota</taxon>
        <taxon>Gammaproteobacteria</taxon>
        <taxon>Enterobacterales</taxon>
        <taxon>Erwiniaceae</taxon>
        <taxon>Paramixta</taxon>
    </lineage>
</organism>
<dbReference type="FunFam" id="3.20.20.70:FF:000030">
    <property type="entry name" value="Nicotinate-nucleotide pyrophosphorylase, carboxylating"/>
    <property type="match status" value="1"/>
</dbReference>
<feature type="binding site" evidence="11">
    <location>
        <position position="214"/>
    </location>
    <ligand>
        <name>substrate</name>
    </ligand>
</feature>
<evidence type="ECO:0000256" key="1">
    <source>
        <dbReference type="ARBA" id="ARBA00003237"/>
    </source>
</evidence>
<evidence type="ECO:0000256" key="7">
    <source>
        <dbReference type="ARBA" id="ARBA00022676"/>
    </source>
</evidence>
<evidence type="ECO:0000256" key="10">
    <source>
        <dbReference type="PIRNR" id="PIRNR006250"/>
    </source>
</evidence>
<keyword evidence="8 10" id="KW-0808">Transferase</keyword>
<feature type="binding site" evidence="11">
    <location>
        <begin position="258"/>
        <end position="260"/>
    </location>
    <ligand>
        <name>substrate</name>
    </ligand>
</feature>
<dbReference type="SUPFAM" id="SSF54675">
    <property type="entry name" value="Nicotinate/Quinolinate PRTase N-terminal domain-like"/>
    <property type="match status" value="1"/>
</dbReference>
<dbReference type="Gene3D" id="3.90.1170.20">
    <property type="entry name" value="Quinolinate phosphoribosyl transferase, N-terminal domain"/>
    <property type="match status" value="1"/>
</dbReference>
<name>A0A6M8U5F8_9GAMM</name>
<feature type="binding site" evidence="11">
    <location>
        <position position="235"/>
    </location>
    <ligand>
        <name>substrate</name>
    </ligand>
</feature>
<dbReference type="UniPathway" id="UPA00253">
    <property type="reaction ID" value="UER00331"/>
</dbReference>
<dbReference type="GO" id="GO:0009435">
    <property type="term" value="P:NAD+ biosynthetic process"/>
    <property type="evidence" value="ECO:0007669"/>
    <property type="project" value="UniProtKB-UniPathway"/>
</dbReference>
<dbReference type="PIRSF" id="PIRSF006250">
    <property type="entry name" value="NadC_ModD"/>
    <property type="match status" value="1"/>
</dbReference>
<dbReference type="Gene3D" id="3.20.20.70">
    <property type="entry name" value="Aldolase class I"/>
    <property type="match status" value="1"/>
</dbReference>
<dbReference type="SUPFAM" id="SSF51690">
    <property type="entry name" value="Nicotinate/Quinolinate PRTase C-terminal domain-like"/>
    <property type="match status" value="1"/>
</dbReference>
<dbReference type="InterPro" id="IPR004393">
    <property type="entry name" value="NadC"/>
</dbReference>
<sequence>MTTRRYDPVSRRADLLERVEHDIPASVAQALREDLGGEVDADNDITASLLPSDKQAHATVITREAGVFCGKRWVEEIFIQLGNRAQVNWQVKDGDAIHVNQVLFEIEGPARLLLTAERTALNFVQMLSGVATEVSHYVAQLEGTRTQLLDTRKTLPGLRTALKYAVLCGGGNNHRLGLSDAFLIKENHIIATGSIRDAVEKALWLHPDVPIEVEVESIAELEQALAVGADIVMLDNFTVEQMREAVQITAGRALLEVSGNVTDETLRTFAETGVDYISVGALTKHIRALDLSMRFR</sequence>
<evidence type="ECO:0000256" key="11">
    <source>
        <dbReference type="PIRSR" id="PIRSR006250-1"/>
    </source>
</evidence>
<dbReference type="InterPro" id="IPR022412">
    <property type="entry name" value="Quinolinate_PRibosylTrfase_N"/>
</dbReference>
<feature type="binding site" evidence="11">
    <location>
        <position position="118"/>
    </location>
    <ligand>
        <name>substrate</name>
    </ligand>
</feature>
<dbReference type="GO" id="GO:0034213">
    <property type="term" value="P:quinolinate catabolic process"/>
    <property type="evidence" value="ECO:0007669"/>
    <property type="project" value="TreeGrafter"/>
</dbReference>
<feature type="binding site" evidence="11">
    <location>
        <begin position="151"/>
        <end position="153"/>
    </location>
    <ligand>
        <name>substrate</name>
    </ligand>
</feature>
<dbReference type="EMBL" id="CP054212">
    <property type="protein sequence ID" value="QKJ85855.1"/>
    <property type="molecule type" value="Genomic_DNA"/>
</dbReference>
<evidence type="ECO:0000256" key="8">
    <source>
        <dbReference type="ARBA" id="ARBA00022679"/>
    </source>
</evidence>
<feature type="binding site" evidence="11">
    <location>
        <position position="185"/>
    </location>
    <ligand>
        <name>substrate</name>
    </ligand>
</feature>
<evidence type="ECO:0000256" key="2">
    <source>
        <dbReference type="ARBA" id="ARBA00004893"/>
    </source>
</evidence>
<dbReference type="InterPro" id="IPR002638">
    <property type="entry name" value="Quinolinate_PRibosylTrfase_C"/>
</dbReference>
<proteinExistence type="inferred from homology"/>
<dbReference type="InterPro" id="IPR027277">
    <property type="entry name" value="NadC/ModD"/>
</dbReference>
<dbReference type="AlphaFoldDB" id="A0A6M8U5F8"/>
<dbReference type="Proteomes" id="UP000505325">
    <property type="component" value="Chromosome"/>
</dbReference>
<dbReference type="Pfam" id="PF01729">
    <property type="entry name" value="QRPTase_C"/>
    <property type="match status" value="1"/>
</dbReference>
<dbReference type="PANTHER" id="PTHR32179:SF3">
    <property type="entry name" value="NICOTINATE-NUCLEOTIDE PYROPHOSPHORYLASE [CARBOXYLATING]"/>
    <property type="match status" value="1"/>
</dbReference>
<accession>A0A6M8U5F8</accession>
<dbReference type="EC" id="2.4.2.19" evidence="4"/>
<keyword evidence="7 10" id="KW-0328">Glycosyltransferase</keyword>
<feature type="domain" description="Quinolinate phosphoribosyl transferase C-terminal" evidence="12">
    <location>
        <begin position="130"/>
        <end position="294"/>
    </location>
</feature>
<protein>
    <recommendedName>
        <fullName evidence="5">Nicotinate-nucleotide pyrophosphorylase [carboxylating]</fullName>
        <ecNumber evidence="4">2.4.2.19</ecNumber>
    </recommendedName>
    <alternativeName>
        <fullName evidence="9">Quinolinate phosphoribosyltransferase [decarboxylating]</fullName>
    </alternativeName>
</protein>
<evidence type="ECO:0000256" key="9">
    <source>
        <dbReference type="ARBA" id="ARBA00033102"/>
    </source>
</evidence>
<gene>
    <name evidence="14" type="ORF">PMPD1_0884</name>
</gene>
<dbReference type="GO" id="GO:0004514">
    <property type="term" value="F:nicotinate-nucleotide diphosphorylase (carboxylating) activity"/>
    <property type="evidence" value="ECO:0007669"/>
    <property type="project" value="UniProtKB-EC"/>
</dbReference>
<evidence type="ECO:0000256" key="5">
    <source>
        <dbReference type="ARBA" id="ARBA00020990"/>
    </source>
</evidence>
<feature type="binding site" evidence="11">
    <location>
        <begin position="279"/>
        <end position="281"/>
    </location>
    <ligand>
        <name>substrate</name>
    </ligand>
</feature>
<feature type="domain" description="Quinolinate phosphoribosyl transferase N-terminal" evidence="13">
    <location>
        <begin position="44"/>
        <end position="128"/>
    </location>
</feature>
<feature type="binding site" evidence="11">
    <location>
        <position position="175"/>
    </location>
    <ligand>
        <name>substrate</name>
    </ligand>
</feature>
<reference evidence="14 15" key="1">
    <citation type="submission" date="2020-06" db="EMBL/GenBank/DDBJ databases">
        <title>Genome sequence of Paramixta manurensis strain PD-1.</title>
        <authorList>
            <person name="Lee C.W."/>
            <person name="Kim J."/>
        </authorList>
    </citation>
    <scope>NUCLEOTIDE SEQUENCE [LARGE SCALE GENOMIC DNA]</scope>
    <source>
        <strain evidence="14 15">PD-1</strain>
    </source>
</reference>
<keyword evidence="15" id="KW-1185">Reference proteome</keyword>
<dbReference type="NCBIfam" id="TIGR00078">
    <property type="entry name" value="nadC"/>
    <property type="match status" value="1"/>
</dbReference>
<dbReference type="KEGG" id="pmak:PMPD1_0884"/>
<dbReference type="GO" id="GO:0005737">
    <property type="term" value="C:cytoplasm"/>
    <property type="evidence" value="ECO:0007669"/>
    <property type="project" value="TreeGrafter"/>
</dbReference>
<comment type="function">
    <text evidence="1">Involved in the catabolism of quinolinic acid (QA).</text>
</comment>
<evidence type="ECO:0000313" key="14">
    <source>
        <dbReference type="EMBL" id="QKJ85855.1"/>
    </source>
</evidence>
<dbReference type="InterPro" id="IPR013785">
    <property type="entry name" value="Aldolase_TIM"/>
</dbReference>
<dbReference type="Pfam" id="PF02749">
    <property type="entry name" value="QRPTase_N"/>
    <property type="match status" value="1"/>
</dbReference>
<evidence type="ECO:0000259" key="12">
    <source>
        <dbReference type="Pfam" id="PF01729"/>
    </source>
</evidence>
<evidence type="ECO:0000313" key="15">
    <source>
        <dbReference type="Proteomes" id="UP000505325"/>
    </source>
</evidence>
<dbReference type="InterPro" id="IPR036068">
    <property type="entry name" value="Nicotinate_pribotase-like_C"/>
</dbReference>
<evidence type="ECO:0000256" key="3">
    <source>
        <dbReference type="ARBA" id="ARBA00009400"/>
    </source>
</evidence>
<dbReference type="InterPro" id="IPR037128">
    <property type="entry name" value="Quinolinate_PRibosylTase_N_sf"/>
</dbReference>
<comment type="pathway">
    <text evidence="2">Cofactor biosynthesis; NAD(+) biosynthesis; nicotinate D-ribonucleotide from quinolinate: step 1/1.</text>
</comment>
<evidence type="ECO:0000259" key="13">
    <source>
        <dbReference type="Pfam" id="PF02749"/>
    </source>
</evidence>
<keyword evidence="6" id="KW-0662">Pyridine nucleotide biosynthesis</keyword>
<dbReference type="CDD" id="cd01572">
    <property type="entry name" value="QPRTase"/>
    <property type="match status" value="1"/>
</dbReference>
<dbReference type="FunFam" id="3.90.1170.20:FF:000002">
    <property type="entry name" value="Nicotinate-nucleotide pyrophosphorylase [carboxylating]"/>
    <property type="match status" value="1"/>
</dbReference>
<evidence type="ECO:0000256" key="4">
    <source>
        <dbReference type="ARBA" id="ARBA00011944"/>
    </source>
</evidence>
<dbReference type="RefSeq" id="WP_173632916.1">
    <property type="nucleotide sequence ID" value="NZ_CP054212.1"/>
</dbReference>
<dbReference type="PANTHER" id="PTHR32179">
    <property type="entry name" value="NICOTINATE-NUCLEOTIDE PYROPHOSPHORYLASE [CARBOXYLATING]"/>
    <property type="match status" value="1"/>
</dbReference>
<comment type="similarity">
    <text evidence="3 10">Belongs to the NadC/ModD family.</text>
</comment>